<feature type="transmembrane region" description="Helical" evidence="6">
    <location>
        <begin position="108"/>
        <end position="128"/>
    </location>
</feature>
<accession>A0A2M8L4U7</accession>
<name>A0A2M8L4U7_9BACT</name>
<evidence type="ECO:0000313" key="8">
    <source>
        <dbReference type="EMBL" id="PJE68599.1"/>
    </source>
</evidence>
<feature type="transmembrane region" description="Helical" evidence="6">
    <location>
        <begin position="27"/>
        <end position="44"/>
    </location>
</feature>
<feature type="domain" description="O-antigen ligase-related" evidence="7">
    <location>
        <begin position="93"/>
        <end position="242"/>
    </location>
</feature>
<feature type="transmembrane region" description="Helical" evidence="6">
    <location>
        <begin position="320"/>
        <end position="340"/>
    </location>
</feature>
<dbReference type="InterPro" id="IPR051533">
    <property type="entry name" value="WaaL-like"/>
</dbReference>
<evidence type="ECO:0000256" key="3">
    <source>
        <dbReference type="ARBA" id="ARBA00022989"/>
    </source>
</evidence>
<evidence type="ECO:0000256" key="5">
    <source>
        <dbReference type="SAM" id="Coils"/>
    </source>
</evidence>
<dbReference type="InterPro" id="IPR011990">
    <property type="entry name" value="TPR-like_helical_dom_sf"/>
</dbReference>
<dbReference type="Gene3D" id="1.25.40.10">
    <property type="entry name" value="Tetratricopeptide repeat domain"/>
    <property type="match status" value="1"/>
</dbReference>
<organism evidence="8 9">
    <name type="scientific">Candidatus Shapirobacteria bacterium CG10_big_fil_rev_8_21_14_0_10_38_14</name>
    <dbReference type="NCBI Taxonomy" id="1974483"/>
    <lineage>
        <taxon>Bacteria</taxon>
        <taxon>Candidatus Shapironibacteriota</taxon>
    </lineage>
</organism>
<dbReference type="Pfam" id="PF04932">
    <property type="entry name" value="Wzy_C"/>
    <property type="match status" value="1"/>
</dbReference>
<feature type="transmembrane region" description="Helical" evidence="6">
    <location>
        <begin position="234"/>
        <end position="253"/>
    </location>
</feature>
<feature type="transmembrane region" description="Helical" evidence="6">
    <location>
        <begin position="140"/>
        <end position="159"/>
    </location>
</feature>
<evidence type="ECO:0000259" key="7">
    <source>
        <dbReference type="Pfam" id="PF04932"/>
    </source>
</evidence>
<dbReference type="GO" id="GO:0016020">
    <property type="term" value="C:membrane"/>
    <property type="evidence" value="ECO:0007669"/>
    <property type="project" value="UniProtKB-SubCell"/>
</dbReference>
<dbReference type="InterPro" id="IPR019734">
    <property type="entry name" value="TPR_rpt"/>
</dbReference>
<dbReference type="EMBL" id="PFEL01000120">
    <property type="protein sequence ID" value="PJE68599.1"/>
    <property type="molecule type" value="Genomic_DNA"/>
</dbReference>
<gene>
    <name evidence="8" type="ORF">COU96_03190</name>
</gene>
<feature type="coiled-coil region" evidence="5">
    <location>
        <begin position="391"/>
        <end position="419"/>
    </location>
</feature>
<evidence type="ECO:0000256" key="4">
    <source>
        <dbReference type="ARBA" id="ARBA00023136"/>
    </source>
</evidence>
<dbReference type="PANTHER" id="PTHR37422:SF23">
    <property type="entry name" value="TEICHURONIC ACID BIOSYNTHESIS PROTEIN TUAE"/>
    <property type="match status" value="1"/>
</dbReference>
<evidence type="ECO:0000256" key="6">
    <source>
        <dbReference type="SAM" id="Phobius"/>
    </source>
</evidence>
<sequence length="498" mass="57101">LLTFFHLFAFYIVLTSVFRERKYWERILSASILVGVLICLYSWTADQAITRGGATLGNSSFLSAYLLFNIFFSVVLLILKSGFWRILYGSALTMFLIVLLGGPTKGAVSAFLGGLFVFGFSYLMFYLFSSGKKFFKNIALGLIILVILEGVGISQLGFVQEKVVEVWNSSSMQSRLVVWNMGWQGWQEKFWLGWGPENFNIPFAKYYNPELPLTQDIWYDRVHNVVLDTGVTSGILGLIGYLAIFAVAIWQLIRVSTKVSEMKNLILPLGMISLLLVYFAQNIWVFDMISSYVVFFLALAFISFLIIPQEEEENRLQPKPFYSVIGAVLIIVTIFTFYFGNIQVARASKDTVRGLYYPLEQSIKYFQKALNSSPISQFETPEQLSTRIIALAQEQNQNQQLLQQGLQMAEEEMKKTIEKNPLDFRNYLFLGRYYNSLYQVTQNKESLVLAEEILKKAEEFSPKNQQVFWFLAQTKLFDGKTEEAIDFLQKAVDLEPRL</sequence>
<evidence type="ECO:0000256" key="2">
    <source>
        <dbReference type="ARBA" id="ARBA00022692"/>
    </source>
</evidence>
<feature type="transmembrane region" description="Helical" evidence="6">
    <location>
        <begin position="265"/>
        <end position="283"/>
    </location>
</feature>
<evidence type="ECO:0000313" key="9">
    <source>
        <dbReference type="Proteomes" id="UP000229500"/>
    </source>
</evidence>
<dbReference type="PANTHER" id="PTHR37422">
    <property type="entry name" value="TEICHURONIC ACID BIOSYNTHESIS PROTEIN TUAE"/>
    <property type="match status" value="1"/>
</dbReference>
<dbReference type="SUPFAM" id="SSF48452">
    <property type="entry name" value="TPR-like"/>
    <property type="match status" value="1"/>
</dbReference>
<keyword evidence="5" id="KW-0175">Coiled coil</keyword>
<dbReference type="AlphaFoldDB" id="A0A2M8L4U7"/>
<comment type="caution">
    <text evidence="8">The sequence shown here is derived from an EMBL/GenBank/DDBJ whole genome shotgun (WGS) entry which is preliminary data.</text>
</comment>
<dbReference type="Pfam" id="PF13181">
    <property type="entry name" value="TPR_8"/>
    <property type="match status" value="1"/>
</dbReference>
<feature type="non-terminal residue" evidence="8">
    <location>
        <position position="1"/>
    </location>
</feature>
<dbReference type="InterPro" id="IPR007016">
    <property type="entry name" value="O-antigen_ligase-rel_domated"/>
</dbReference>
<feature type="transmembrane region" description="Helical" evidence="6">
    <location>
        <begin position="86"/>
        <end position="102"/>
    </location>
</feature>
<proteinExistence type="predicted"/>
<feature type="transmembrane region" description="Helical" evidence="6">
    <location>
        <begin position="56"/>
        <end position="79"/>
    </location>
</feature>
<dbReference type="PROSITE" id="PS50293">
    <property type="entry name" value="TPR_REGION"/>
    <property type="match status" value="1"/>
</dbReference>
<feature type="non-terminal residue" evidence="8">
    <location>
        <position position="498"/>
    </location>
</feature>
<comment type="subcellular location">
    <subcellularLocation>
        <location evidence="1">Membrane</location>
        <topology evidence="1">Multi-pass membrane protein</topology>
    </subcellularLocation>
</comment>
<dbReference type="Proteomes" id="UP000229500">
    <property type="component" value="Unassembled WGS sequence"/>
</dbReference>
<protein>
    <recommendedName>
        <fullName evidence="7">O-antigen ligase-related domain-containing protein</fullName>
    </recommendedName>
</protein>
<keyword evidence="3 6" id="KW-1133">Transmembrane helix</keyword>
<reference evidence="9" key="1">
    <citation type="submission" date="2017-09" db="EMBL/GenBank/DDBJ databases">
        <title>Depth-based differentiation of microbial function through sediment-hosted aquifers and enrichment of novel symbionts in the deep terrestrial subsurface.</title>
        <authorList>
            <person name="Probst A.J."/>
            <person name="Ladd B."/>
            <person name="Jarett J.K."/>
            <person name="Geller-Mcgrath D.E."/>
            <person name="Sieber C.M.K."/>
            <person name="Emerson J.B."/>
            <person name="Anantharaman K."/>
            <person name="Thomas B.C."/>
            <person name="Malmstrom R."/>
            <person name="Stieglmeier M."/>
            <person name="Klingl A."/>
            <person name="Woyke T."/>
            <person name="Ryan C.M."/>
            <person name="Banfield J.F."/>
        </authorList>
    </citation>
    <scope>NUCLEOTIDE SEQUENCE [LARGE SCALE GENOMIC DNA]</scope>
</reference>
<evidence type="ECO:0000256" key="1">
    <source>
        <dbReference type="ARBA" id="ARBA00004141"/>
    </source>
</evidence>
<keyword evidence="4 6" id="KW-0472">Membrane</keyword>
<keyword evidence="2 6" id="KW-0812">Transmembrane</keyword>
<feature type="transmembrane region" description="Helical" evidence="6">
    <location>
        <begin position="289"/>
        <end position="308"/>
    </location>
</feature>